<proteinExistence type="predicted"/>
<dbReference type="PANTHER" id="PTHR36966">
    <property type="entry name" value="REP-ASSOCIATED TYROSINE TRANSPOSASE"/>
    <property type="match status" value="1"/>
</dbReference>
<dbReference type="InterPro" id="IPR002686">
    <property type="entry name" value="Transposase_17"/>
</dbReference>
<feature type="domain" description="Transposase IS200-like" evidence="1">
    <location>
        <begin position="17"/>
        <end position="126"/>
    </location>
</feature>
<keyword evidence="3" id="KW-1185">Reference proteome</keyword>
<dbReference type="InterPro" id="IPR052715">
    <property type="entry name" value="RAYT_transposase"/>
</dbReference>
<evidence type="ECO:0000259" key="1">
    <source>
        <dbReference type="SMART" id="SM01321"/>
    </source>
</evidence>
<reference evidence="2 3" key="1">
    <citation type="submission" date="2019-04" db="EMBL/GenBank/DDBJ databases">
        <authorList>
            <person name="Van Vliet M D."/>
        </authorList>
    </citation>
    <scope>NUCLEOTIDE SEQUENCE [LARGE SCALE GENOMIC DNA]</scope>
    <source>
        <strain evidence="2 3">F1</strain>
    </source>
</reference>
<dbReference type="AlphaFoldDB" id="A0A6C2U8C1"/>
<gene>
    <name evidence="2" type="ORF">PDESU_04891</name>
</gene>
<dbReference type="NCBIfam" id="NF047646">
    <property type="entry name" value="REP_Tyr_transpos"/>
    <property type="match status" value="1"/>
</dbReference>
<dbReference type="SUPFAM" id="SSF143422">
    <property type="entry name" value="Transposase IS200-like"/>
    <property type="match status" value="1"/>
</dbReference>
<protein>
    <recommendedName>
        <fullName evidence="1">Transposase IS200-like domain-containing protein</fullName>
    </recommendedName>
</protein>
<dbReference type="GO" id="GO:0006313">
    <property type="term" value="P:DNA transposition"/>
    <property type="evidence" value="ECO:0007669"/>
    <property type="project" value="InterPro"/>
</dbReference>
<sequence>MLPERKILPHGIPSWVTDGSEYFITICTTPRGTNQLCQPETATVLKDSLLFYQTRGDLWVHLLVLMPDHLHAILSFSPTIGMQKSISTWKRYNARMKGIQWQRDFFDHRLRKDESFVEKAHYIRMNPVRASLVDAPEKWPYAWTFRDE</sequence>
<dbReference type="GO" id="GO:0004803">
    <property type="term" value="F:transposase activity"/>
    <property type="evidence" value="ECO:0007669"/>
    <property type="project" value="InterPro"/>
</dbReference>
<dbReference type="PANTHER" id="PTHR36966:SF1">
    <property type="entry name" value="REP-ASSOCIATED TYROSINE TRANSPOSASE"/>
    <property type="match status" value="1"/>
</dbReference>
<dbReference type="Proteomes" id="UP000366872">
    <property type="component" value="Unassembled WGS sequence"/>
</dbReference>
<dbReference type="SMART" id="SM01321">
    <property type="entry name" value="Y1_Tnp"/>
    <property type="match status" value="1"/>
</dbReference>
<dbReference type="RefSeq" id="WP_136081829.1">
    <property type="nucleotide sequence ID" value="NZ_CAAHFG010000003.1"/>
</dbReference>
<name>A0A6C2U8C1_PONDE</name>
<dbReference type="EMBL" id="CAAHFG010000003">
    <property type="protein sequence ID" value="VGO16300.1"/>
    <property type="molecule type" value="Genomic_DNA"/>
</dbReference>
<evidence type="ECO:0000313" key="2">
    <source>
        <dbReference type="EMBL" id="VGO16300.1"/>
    </source>
</evidence>
<organism evidence="2 3">
    <name type="scientific">Pontiella desulfatans</name>
    <dbReference type="NCBI Taxonomy" id="2750659"/>
    <lineage>
        <taxon>Bacteria</taxon>
        <taxon>Pseudomonadati</taxon>
        <taxon>Kiritimatiellota</taxon>
        <taxon>Kiritimatiellia</taxon>
        <taxon>Kiritimatiellales</taxon>
        <taxon>Pontiellaceae</taxon>
        <taxon>Pontiella</taxon>
    </lineage>
</organism>
<dbReference type="InterPro" id="IPR036515">
    <property type="entry name" value="Transposase_17_sf"/>
</dbReference>
<accession>A0A6C2U8C1</accession>
<dbReference type="Gene3D" id="3.30.70.1290">
    <property type="entry name" value="Transposase IS200-like"/>
    <property type="match status" value="1"/>
</dbReference>
<evidence type="ECO:0000313" key="3">
    <source>
        <dbReference type="Proteomes" id="UP000366872"/>
    </source>
</evidence>
<dbReference type="GO" id="GO:0043565">
    <property type="term" value="F:sequence-specific DNA binding"/>
    <property type="evidence" value="ECO:0007669"/>
    <property type="project" value="TreeGrafter"/>
</dbReference>